<feature type="binding site" evidence="6">
    <location>
        <position position="36"/>
    </location>
    <ligand>
        <name>Mg(2+)</name>
        <dbReference type="ChEBI" id="CHEBI:18420"/>
        <label>1</label>
    </ligand>
</feature>
<dbReference type="Pfam" id="PF03372">
    <property type="entry name" value="Exo_endo_phos"/>
    <property type="match status" value="1"/>
</dbReference>
<feature type="binding site" evidence="6">
    <location>
        <position position="258"/>
    </location>
    <ligand>
        <name>Mg(2+)</name>
        <dbReference type="ChEBI" id="CHEBI:18420"/>
        <label>1</label>
    </ligand>
</feature>
<feature type="active site" description="Proton donor/acceptor" evidence="5">
    <location>
        <position position="154"/>
    </location>
</feature>
<feature type="site" description="Important for catalytic activity" evidence="7">
    <location>
        <position position="228"/>
    </location>
</feature>
<dbReference type="PROSITE" id="PS00726">
    <property type="entry name" value="AP_NUCLEASE_F1_1"/>
    <property type="match status" value="1"/>
</dbReference>
<dbReference type="InterPro" id="IPR037493">
    <property type="entry name" value="ExoIII-like"/>
</dbReference>
<keyword evidence="3" id="KW-0378">Hydrolase</keyword>
<sequence length="268" mass="30573">MPLRIATWNINSVRLRLPLVLRFLEEHQPDVLCLQETKCPNDQFPTAAFRKIGYDHVAIHGQKGYHGVATISRRPMSVLETRTFCGIEDCRHLATSVELGSRRIHLHNFYVPAGGDEPDPEVNPKFRHKLDFVQEMHDILPATIADTGSILVGDLNIAPLEADVWSHKQMLKVVSHTPVETEGLEAMRKAGGWVDIMRQHVPPEEKLFTWWSYRSKDWEASNRGRRLDHVWSSPDLSPVLKDMAVLKDARGWDRPSDHVPVITDFDIG</sequence>
<dbReference type="GO" id="GO:0004519">
    <property type="term" value="F:endonuclease activity"/>
    <property type="evidence" value="ECO:0007669"/>
    <property type="project" value="InterPro"/>
</dbReference>
<dbReference type="AlphaFoldDB" id="A0A084U6Y9"/>
<dbReference type="PANTHER" id="PTHR43250:SF2">
    <property type="entry name" value="EXODEOXYRIBONUCLEASE III"/>
    <property type="match status" value="1"/>
</dbReference>
<protein>
    <submittedName>
        <fullName evidence="9">Exodeoxyribonuclease III Xth</fullName>
    </submittedName>
</protein>
<evidence type="ECO:0000256" key="5">
    <source>
        <dbReference type="PIRSR" id="PIRSR604808-1"/>
    </source>
</evidence>
<evidence type="ECO:0000313" key="9">
    <source>
        <dbReference type="EMBL" id="KFB08725.1"/>
    </source>
</evidence>
<feature type="binding site" evidence="6">
    <location>
        <position position="257"/>
    </location>
    <ligand>
        <name>Mg(2+)</name>
        <dbReference type="ChEBI" id="CHEBI:18420"/>
        <label>1</label>
    </ligand>
</feature>
<comment type="caution">
    <text evidence="9">The sequence shown here is derived from an EMBL/GenBank/DDBJ whole genome shotgun (WGS) entry which is preliminary data.</text>
</comment>
<feature type="binding site" evidence="6">
    <location>
        <position position="154"/>
    </location>
    <ligand>
        <name>Mg(2+)</name>
        <dbReference type="ChEBI" id="CHEBI:18420"/>
        <label>1</label>
    </ligand>
</feature>
<evidence type="ECO:0000259" key="8">
    <source>
        <dbReference type="Pfam" id="PF03372"/>
    </source>
</evidence>
<feature type="domain" description="Endonuclease/exonuclease/phosphatase" evidence="8">
    <location>
        <begin position="6"/>
        <end position="258"/>
    </location>
</feature>
<dbReference type="PANTHER" id="PTHR43250">
    <property type="entry name" value="EXODEOXYRIBONUCLEASE III"/>
    <property type="match status" value="1"/>
</dbReference>
<dbReference type="GO" id="GO:0008311">
    <property type="term" value="F:double-stranded DNA 3'-5' DNA exonuclease activity"/>
    <property type="evidence" value="ECO:0007669"/>
    <property type="project" value="InterPro"/>
</dbReference>
<dbReference type="PROSITE" id="PS51435">
    <property type="entry name" value="AP_NUCLEASE_F1_4"/>
    <property type="match status" value="1"/>
</dbReference>
<dbReference type="InterPro" id="IPR005135">
    <property type="entry name" value="Endo/exonuclease/phosphatase"/>
</dbReference>
<keyword evidence="4 6" id="KW-0460">Magnesium</keyword>
<dbReference type="SUPFAM" id="SSF56219">
    <property type="entry name" value="DNase I-like"/>
    <property type="match status" value="1"/>
</dbReference>
<dbReference type="OrthoDB" id="9803914at2"/>
<dbReference type="RefSeq" id="WP_036485812.1">
    <property type="nucleotide sequence ID" value="NZ_JMQM01000002.1"/>
</dbReference>
<dbReference type="EMBL" id="JMQM01000002">
    <property type="protein sequence ID" value="KFB08725.1"/>
    <property type="molecule type" value="Genomic_DNA"/>
</dbReference>
<reference evidence="9 10" key="1">
    <citation type="submission" date="2014-05" db="EMBL/GenBank/DDBJ databases">
        <title>Draft Genome Sequence of Nitratireductor basaltis Strain UMTGB225, A Marine Bacterium Isolated from Green Barrel Tunicate.</title>
        <authorList>
            <person name="Gan H.Y."/>
        </authorList>
    </citation>
    <scope>NUCLEOTIDE SEQUENCE [LARGE SCALE GENOMIC DNA]</scope>
    <source>
        <strain evidence="9 10">UMTGB225</strain>
    </source>
</reference>
<feature type="binding site" evidence="6">
    <location>
        <position position="156"/>
    </location>
    <ligand>
        <name>Mg(2+)</name>
        <dbReference type="ChEBI" id="CHEBI:18420"/>
        <label>1</label>
    </ligand>
</feature>
<accession>A0A084U6Y9</accession>
<evidence type="ECO:0000256" key="3">
    <source>
        <dbReference type="ARBA" id="ARBA00022801"/>
    </source>
</evidence>
<dbReference type="CDD" id="cd09086">
    <property type="entry name" value="ExoIII-like_AP-endo"/>
    <property type="match status" value="1"/>
</dbReference>
<feature type="site" description="Transition state stabilizer" evidence="7">
    <location>
        <position position="156"/>
    </location>
</feature>
<evidence type="ECO:0000256" key="4">
    <source>
        <dbReference type="ARBA" id="ARBA00022842"/>
    </source>
</evidence>
<keyword evidence="2 6" id="KW-0479">Metal-binding</keyword>
<feature type="site" description="Interaction with DNA substrate" evidence="7">
    <location>
        <position position="258"/>
    </location>
</feature>
<keyword evidence="10" id="KW-1185">Reference proteome</keyword>
<dbReference type="InterPro" id="IPR036691">
    <property type="entry name" value="Endo/exonu/phosph_ase_sf"/>
</dbReference>
<dbReference type="InterPro" id="IPR020847">
    <property type="entry name" value="AP_endonuclease_F1_BS"/>
</dbReference>
<organism evidence="9 10">
    <name type="scientific">Nitratireductor basaltis</name>
    <dbReference type="NCBI Taxonomy" id="472175"/>
    <lineage>
        <taxon>Bacteria</taxon>
        <taxon>Pseudomonadati</taxon>
        <taxon>Pseudomonadota</taxon>
        <taxon>Alphaproteobacteria</taxon>
        <taxon>Hyphomicrobiales</taxon>
        <taxon>Phyllobacteriaceae</taxon>
        <taxon>Nitratireductor</taxon>
    </lineage>
</organism>
<gene>
    <name evidence="9" type="ORF">EL18_02979</name>
</gene>
<feature type="binding site" evidence="6">
    <location>
        <position position="9"/>
    </location>
    <ligand>
        <name>Mg(2+)</name>
        <dbReference type="ChEBI" id="CHEBI:18420"/>
        <label>1</label>
    </ligand>
</feature>
<evidence type="ECO:0000256" key="6">
    <source>
        <dbReference type="PIRSR" id="PIRSR604808-2"/>
    </source>
</evidence>
<dbReference type="Proteomes" id="UP000053675">
    <property type="component" value="Unassembled WGS sequence"/>
</dbReference>
<dbReference type="GO" id="GO:0003677">
    <property type="term" value="F:DNA binding"/>
    <property type="evidence" value="ECO:0007669"/>
    <property type="project" value="InterPro"/>
</dbReference>
<evidence type="ECO:0000256" key="1">
    <source>
        <dbReference type="ARBA" id="ARBA00007092"/>
    </source>
</evidence>
<feature type="active site" description="Proton acceptor" evidence="5">
    <location>
        <position position="258"/>
    </location>
</feature>
<evidence type="ECO:0000313" key="10">
    <source>
        <dbReference type="Proteomes" id="UP000053675"/>
    </source>
</evidence>
<evidence type="ECO:0000256" key="2">
    <source>
        <dbReference type="ARBA" id="ARBA00022723"/>
    </source>
</evidence>
<dbReference type="GO" id="GO:0006281">
    <property type="term" value="P:DNA repair"/>
    <property type="evidence" value="ECO:0007669"/>
    <property type="project" value="InterPro"/>
</dbReference>
<evidence type="ECO:0000256" key="7">
    <source>
        <dbReference type="PIRSR" id="PIRSR604808-3"/>
    </source>
</evidence>
<comment type="similarity">
    <text evidence="1">Belongs to the DNA repair enzymes AP/ExoA family.</text>
</comment>
<dbReference type="NCBIfam" id="TIGR00195">
    <property type="entry name" value="exoDNase_III"/>
    <property type="match status" value="1"/>
</dbReference>
<dbReference type="eggNOG" id="COG0708">
    <property type="taxonomic scope" value="Bacteria"/>
</dbReference>
<dbReference type="PATRIC" id="fig|472175.3.peg.2972"/>
<comment type="cofactor">
    <cofactor evidence="6">
        <name>Mg(2+)</name>
        <dbReference type="ChEBI" id="CHEBI:18420"/>
    </cofactor>
    <cofactor evidence="6">
        <name>Mn(2+)</name>
        <dbReference type="ChEBI" id="CHEBI:29035"/>
    </cofactor>
    <text evidence="6">Probably binds two magnesium or manganese ions per subunit.</text>
</comment>
<dbReference type="Gene3D" id="3.60.10.10">
    <property type="entry name" value="Endonuclease/exonuclease/phosphatase"/>
    <property type="match status" value="1"/>
</dbReference>
<proteinExistence type="inferred from homology"/>
<dbReference type="GO" id="GO:0046872">
    <property type="term" value="F:metal ion binding"/>
    <property type="evidence" value="ECO:0007669"/>
    <property type="project" value="UniProtKB-KW"/>
</dbReference>
<feature type="active site" evidence="5">
    <location>
        <position position="110"/>
    </location>
</feature>
<dbReference type="STRING" id="472175.EL18_02979"/>
<keyword evidence="6" id="KW-0464">Manganese</keyword>
<dbReference type="InterPro" id="IPR004808">
    <property type="entry name" value="AP_endonuc_1"/>
</dbReference>
<name>A0A084U6Y9_9HYPH</name>
<dbReference type="NCBIfam" id="TIGR00633">
    <property type="entry name" value="xth"/>
    <property type="match status" value="1"/>
</dbReference>